<feature type="region of interest" description="Disordered" evidence="2">
    <location>
        <begin position="189"/>
        <end position="224"/>
    </location>
</feature>
<keyword evidence="1" id="KW-0175">Coiled coil</keyword>
<name>A0A9X2J770_9GAMM</name>
<evidence type="ECO:0000256" key="1">
    <source>
        <dbReference type="SAM" id="Coils"/>
    </source>
</evidence>
<dbReference type="RefSeq" id="WP_252470048.1">
    <property type="nucleotide sequence ID" value="NZ_JALBWM010000064.1"/>
</dbReference>
<gene>
    <name evidence="3" type="ORF">MO867_14140</name>
</gene>
<evidence type="ECO:0008006" key="5">
    <source>
        <dbReference type="Google" id="ProtNLM"/>
    </source>
</evidence>
<comment type="caution">
    <text evidence="3">The sequence shown here is derived from an EMBL/GenBank/DDBJ whole genome shotgun (WGS) entry which is preliminary data.</text>
</comment>
<dbReference type="AlphaFoldDB" id="A0A9X2J770"/>
<evidence type="ECO:0000256" key="2">
    <source>
        <dbReference type="SAM" id="MobiDB-lite"/>
    </source>
</evidence>
<reference evidence="3" key="1">
    <citation type="journal article" date="2022" name="Arch. Microbiol.">
        <title>Microbulbifer okhotskensis sp. nov., isolated from a deep bottom sediment of the Okhotsk Sea.</title>
        <authorList>
            <person name="Romanenko L."/>
            <person name="Kurilenko V."/>
            <person name="Otstavnykh N."/>
            <person name="Velansky P."/>
            <person name="Isaeva M."/>
            <person name="Mikhailov V."/>
        </authorList>
    </citation>
    <scope>NUCLEOTIDE SEQUENCE</scope>
    <source>
        <strain evidence="3">OS29</strain>
    </source>
</reference>
<proteinExistence type="predicted"/>
<evidence type="ECO:0000313" key="3">
    <source>
        <dbReference type="EMBL" id="MCO1335475.1"/>
    </source>
</evidence>
<organism evidence="3 4">
    <name type="scientific">Microbulbifer okhotskensis</name>
    <dbReference type="NCBI Taxonomy" id="2926617"/>
    <lineage>
        <taxon>Bacteria</taxon>
        <taxon>Pseudomonadati</taxon>
        <taxon>Pseudomonadota</taxon>
        <taxon>Gammaproteobacteria</taxon>
        <taxon>Cellvibrionales</taxon>
        <taxon>Microbulbiferaceae</taxon>
        <taxon>Microbulbifer</taxon>
    </lineage>
</organism>
<feature type="coiled-coil region" evidence="1">
    <location>
        <begin position="235"/>
        <end position="262"/>
    </location>
</feature>
<dbReference type="Proteomes" id="UP001139028">
    <property type="component" value="Unassembled WGS sequence"/>
</dbReference>
<accession>A0A9X2J770</accession>
<keyword evidence="4" id="KW-1185">Reference proteome</keyword>
<sequence>MNLEIFKPGTFTDVSGKTLSFSQADIQSTKDAYDPAVFRAPLVVGHPKVNDPAYGWVSSLNFAGSVLTAEPDQVEPEFAEMVNSGRFPKISASFFHPQSANNPVPGVWYLRHVGFLGAAAPAVKGLKEASFADDGEGIFTVEFAGADFADSWLVGRLMRNLRDWMLTKFGDEDADKVVTDWMARDAEQLAETSPSPDFAQPGSNNTPTPQPEELPVDDPNGKNKAASFAERENALQTQQAQLEAREQKVAQQEAAAREKEIASFADQLVDGGKLLPRERNGMVALLAGLADTNPLSFAEGDGTVEKSAPDFLRDFLNGLPTRVDFAERGAAEDLTTQSASFAAPTGYSVNPDKLALHNKALAYQNQHNCDYNTALAAVS</sequence>
<feature type="compositionally biased region" description="Polar residues" evidence="2">
    <location>
        <begin position="190"/>
        <end position="207"/>
    </location>
</feature>
<protein>
    <recommendedName>
        <fullName evidence="5">Peptidase</fullName>
    </recommendedName>
</protein>
<dbReference type="EMBL" id="JALBWM010000064">
    <property type="protein sequence ID" value="MCO1335475.1"/>
    <property type="molecule type" value="Genomic_DNA"/>
</dbReference>
<evidence type="ECO:0000313" key="4">
    <source>
        <dbReference type="Proteomes" id="UP001139028"/>
    </source>
</evidence>